<dbReference type="InterPro" id="IPR023213">
    <property type="entry name" value="CAT-like_dom_sf"/>
</dbReference>
<reference evidence="5" key="1">
    <citation type="submission" date="2016-11" db="EMBL/GenBank/DDBJ databases">
        <authorList>
            <person name="Varghese N."/>
            <person name="Submissions S."/>
        </authorList>
    </citation>
    <scope>NUCLEOTIDE SEQUENCE [LARGE SCALE GENOMIC DNA]</scope>
    <source>
        <strain evidence="5">DSM 19741</strain>
    </source>
</reference>
<dbReference type="PROSITE" id="PS50075">
    <property type="entry name" value="CARRIER"/>
    <property type="match status" value="1"/>
</dbReference>
<dbReference type="Proteomes" id="UP000184036">
    <property type="component" value="Unassembled WGS sequence"/>
</dbReference>
<dbReference type="Pfam" id="PF00550">
    <property type="entry name" value="PP-binding"/>
    <property type="match status" value="1"/>
</dbReference>
<evidence type="ECO:0000259" key="3">
    <source>
        <dbReference type="PROSITE" id="PS50075"/>
    </source>
</evidence>
<evidence type="ECO:0000256" key="1">
    <source>
        <dbReference type="ARBA" id="ARBA00022450"/>
    </source>
</evidence>
<dbReference type="InterPro" id="IPR009081">
    <property type="entry name" value="PP-bd_ACP"/>
</dbReference>
<dbReference type="GO" id="GO:0003824">
    <property type="term" value="F:catalytic activity"/>
    <property type="evidence" value="ECO:0007669"/>
    <property type="project" value="InterPro"/>
</dbReference>
<dbReference type="Gene3D" id="3.30.559.10">
    <property type="entry name" value="Chloramphenicol acetyltransferase-like domain"/>
    <property type="match status" value="1"/>
</dbReference>
<dbReference type="STRING" id="271157.SAMN05444396_10634"/>
<dbReference type="RefSeq" id="WP_072991566.1">
    <property type="nucleotide sequence ID" value="NZ_FQWE01000006.1"/>
</dbReference>
<dbReference type="InterPro" id="IPR020845">
    <property type="entry name" value="AMP-binding_CS"/>
</dbReference>
<proteinExistence type="predicted"/>
<dbReference type="InterPro" id="IPR029058">
    <property type="entry name" value="AB_hydrolase_fold"/>
</dbReference>
<keyword evidence="5" id="KW-1185">Reference proteome</keyword>
<dbReference type="GO" id="GO:0005737">
    <property type="term" value="C:cytoplasm"/>
    <property type="evidence" value="ECO:0007669"/>
    <property type="project" value="TreeGrafter"/>
</dbReference>
<dbReference type="InterPro" id="IPR025110">
    <property type="entry name" value="AMP-bd_C"/>
</dbReference>
<dbReference type="OrthoDB" id="9778690at2"/>
<dbReference type="SUPFAM" id="SSF52777">
    <property type="entry name" value="CoA-dependent acyltransferases"/>
    <property type="match status" value="2"/>
</dbReference>
<name>A0A1M5I042_9FLAO</name>
<organism evidence="4 5">
    <name type="scientific">Flavobacterium segetis</name>
    <dbReference type="NCBI Taxonomy" id="271157"/>
    <lineage>
        <taxon>Bacteria</taxon>
        <taxon>Pseudomonadati</taxon>
        <taxon>Bacteroidota</taxon>
        <taxon>Flavobacteriia</taxon>
        <taxon>Flavobacteriales</taxon>
        <taxon>Flavobacteriaceae</taxon>
        <taxon>Flavobacterium</taxon>
    </lineage>
</organism>
<dbReference type="Pfam" id="PF00501">
    <property type="entry name" value="AMP-binding"/>
    <property type="match status" value="1"/>
</dbReference>
<dbReference type="InterPro" id="IPR001031">
    <property type="entry name" value="Thioesterase"/>
</dbReference>
<dbReference type="Pfam" id="PF13193">
    <property type="entry name" value="AMP-binding_C"/>
    <property type="match status" value="1"/>
</dbReference>
<protein>
    <submittedName>
        <fullName evidence="4">Amino acid adenylation domain-containing protein</fullName>
    </submittedName>
</protein>
<dbReference type="GO" id="GO:0044550">
    <property type="term" value="P:secondary metabolite biosynthetic process"/>
    <property type="evidence" value="ECO:0007669"/>
    <property type="project" value="TreeGrafter"/>
</dbReference>
<dbReference type="Gene3D" id="3.40.50.980">
    <property type="match status" value="2"/>
</dbReference>
<dbReference type="InterPro" id="IPR000873">
    <property type="entry name" value="AMP-dep_synth/lig_dom"/>
</dbReference>
<dbReference type="Gene3D" id="1.10.1200.10">
    <property type="entry name" value="ACP-like"/>
    <property type="match status" value="1"/>
</dbReference>
<dbReference type="SUPFAM" id="SSF47336">
    <property type="entry name" value="ACP-like"/>
    <property type="match status" value="1"/>
</dbReference>
<dbReference type="SUPFAM" id="SSF56801">
    <property type="entry name" value="Acetyl-CoA synthetase-like"/>
    <property type="match status" value="1"/>
</dbReference>
<dbReference type="EMBL" id="FQWE01000006">
    <property type="protein sequence ID" value="SHG21512.1"/>
    <property type="molecule type" value="Genomic_DNA"/>
</dbReference>
<dbReference type="PANTHER" id="PTHR45527:SF1">
    <property type="entry name" value="FATTY ACID SYNTHASE"/>
    <property type="match status" value="1"/>
</dbReference>
<dbReference type="PANTHER" id="PTHR45527">
    <property type="entry name" value="NONRIBOSOMAL PEPTIDE SYNTHETASE"/>
    <property type="match status" value="1"/>
</dbReference>
<dbReference type="GO" id="GO:0031177">
    <property type="term" value="F:phosphopantetheine binding"/>
    <property type="evidence" value="ECO:0007669"/>
    <property type="project" value="InterPro"/>
</dbReference>
<evidence type="ECO:0000313" key="5">
    <source>
        <dbReference type="Proteomes" id="UP000184036"/>
    </source>
</evidence>
<evidence type="ECO:0000313" key="4">
    <source>
        <dbReference type="EMBL" id="SHG21512.1"/>
    </source>
</evidence>
<sequence>MEETSHQEKKLENLSVLSEIELSIETTKTQLEIWTDCLIGGDNANKAYNLSYSIKLSGEFNFDIFRKSFDALIVRHESLRSSFSSDGRYMNILKKLEINIPISDISELLGVEKEEIKKNIIDEEVNSYFNLVSDPLIRVKLIKVDILENIIIITHHHIIGDGLSITIILEDLSVLYSAFIGNTTAQLKTPTRFSEYAAKVNLLSRTVDYKQTEDFWLNIYSDSVPQVELPIDQPRPVLRTYESQRLDLPIDSSVINSLKQLGKSAGCSLTSTILIALEVFLYKITGQNDLIIGFPTSGNRRYDMTHLVGDCANLLPLRTKINSSNSFLEYLKVRNPQLLESYINNQVSFGHLLQKLALARDPSRVPMVPVTLTVDLNRNIESEFSFIGLTYEFEINSRKYSSFELQLHFCMFKNKPTIQCSYNSDLFKEKTIIQMLLSFEEVLKKLITEQNSAIGTIIKDNYLSNYSKLNNTKTPYPQISLAELLSTQSVITPKNIAIEFHNTKISYRDLHIKVNQFAHYLVANGVQSGDYIAVSFPRSPELVYSILAIIQCGAAYLPLDHEYPIKRIEYMMEDSGAKFLLTGKALSLSLPKCSNTILIDDAMKSLNQYPSSKLDRYVDPEDVLYLLYTSGSTGKPKGAKITNRNLVNLFCSLENEPGIEVTDRVPFISTISFDIASFELFFPLYKGAVLVIPSHETASDGRLLNEMLEKEKISLIIATPTTYQMLIDAGWKNKLPIKIWCCGEPLPAKLAKELIERSKELWTLYGPTEVTIFSSYKRIKTEDTIISVGSPIANMQYYIVDEHMNLLPPNTIGEIAIGGDGVGKGYLNRTELTAAKYIPNIFSKDKNAILYLSGDLGKLLLTNEVMCLGRVDHQVKVRGHRIEIGEIEHVLMSIDNIKSAIVLAKADILVAFLVLNYKNTKQIEQIRQWRNYLSSQLPNFMVPHEFHILDKMPTTLNDKIDRKKLLDYKSVLKIEENFTAPRSSEEKLVAEIWQESLKKERIDIFSNFFEMGGHSIMAVNVMMKIEKKTGIRIPLSTLFQYSTIEKFAKLLIKDNQISSNHLVPMKPEGIKPPLFIVHGAGLNILNFAHLIKHFDQEQPIYGFQGVGPEGYDNWFTSIEAMAAEYIRLIIKINPSGPYALAGFSFGGVVAFEMARQLEEKGRKVTMIALLDTYVDSSYYYKFYWQKVIIRYIDRTYRRIDYLKEILTSWKSFKKRVNSKKIYLQKKYFGLKECITDQDAIALQQFSEADFMVNKIVNYYQLLPHNLEVDLFRAKDDDDHKLDPKHLGWKKAALKGVNTHIINGDHLNIVAPPNDIVLANMLQNILNERHGNC</sequence>
<dbReference type="Gene3D" id="2.30.38.10">
    <property type="entry name" value="Luciferase, Domain 3"/>
    <property type="match status" value="1"/>
</dbReference>
<evidence type="ECO:0000256" key="2">
    <source>
        <dbReference type="ARBA" id="ARBA00022553"/>
    </source>
</evidence>
<dbReference type="InterPro" id="IPR020806">
    <property type="entry name" value="PKS_PP-bd"/>
</dbReference>
<dbReference type="InterPro" id="IPR010071">
    <property type="entry name" value="AA_adenyl_dom"/>
</dbReference>
<dbReference type="NCBIfam" id="TIGR01733">
    <property type="entry name" value="AA-adenyl-dom"/>
    <property type="match status" value="1"/>
</dbReference>
<gene>
    <name evidence="4" type="ORF">SAMN05444396_10634</name>
</gene>
<dbReference type="FunFam" id="3.40.50.980:FF:000001">
    <property type="entry name" value="Non-ribosomal peptide synthetase"/>
    <property type="match status" value="1"/>
</dbReference>
<dbReference type="CDD" id="cd05930">
    <property type="entry name" value="A_NRPS"/>
    <property type="match status" value="1"/>
</dbReference>
<dbReference type="Gene3D" id="3.30.300.30">
    <property type="match status" value="1"/>
</dbReference>
<feature type="domain" description="Carrier" evidence="3">
    <location>
        <begin position="980"/>
        <end position="1055"/>
    </location>
</feature>
<keyword evidence="1" id="KW-0596">Phosphopantetheine</keyword>
<dbReference type="SUPFAM" id="SSF53474">
    <property type="entry name" value="alpha/beta-Hydrolases"/>
    <property type="match status" value="1"/>
</dbReference>
<dbReference type="Pfam" id="PF00668">
    <property type="entry name" value="Condensation"/>
    <property type="match status" value="1"/>
</dbReference>
<dbReference type="GO" id="GO:0043041">
    <property type="term" value="P:amino acid activation for nonribosomal peptide biosynthetic process"/>
    <property type="evidence" value="ECO:0007669"/>
    <property type="project" value="TreeGrafter"/>
</dbReference>
<accession>A0A1M5I042</accession>
<dbReference type="InterPro" id="IPR036736">
    <property type="entry name" value="ACP-like_sf"/>
</dbReference>
<dbReference type="PROSITE" id="PS00455">
    <property type="entry name" value="AMP_BINDING"/>
    <property type="match status" value="1"/>
</dbReference>
<dbReference type="SMART" id="SM00823">
    <property type="entry name" value="PKS_PP"/>
    <property type="match status" value="1"/>
</dbReference>
<dbReference type="Pfam" id="PF00975">
    <property type="entry name" value="Thioesterase"/>
    <property type="match status" value="1"/>
</dbReference>
<dbReference type="InterPro" id="IPR045851">
    <property type="entry name" value="AMP-bd_C_sf"/>
</dbReference>
<dbReference type="InterPro" id="IPR001242">
    <property type="entry name" value="Condensation_dom"/>
</dbReference>
<dbReference type="Gene3D" id="3.30.559.30">
    <property type="entry name" value="Nonribosomal peptide synthetase, condensation domain"/>
    <property type="match status" value="1"/>
</dbReference>
<dbReference type="Gene3D" id="3.40.50.1820">
    <property type="entry name" value="alpha/beta hydrolase"/>
    <property type="match status" value="1"/>
</dbReference>
<keyword evidence="2" id="KW-0597">Phosphoprotein</keyword>